<feature type="domain" description="RRM" evidence="4">
    <location>
        <begin position="283"/>
        <end position="359"/>
    </location>
</feature>
<dbReference type="GO" id="GO:0003723">
    <property type="term" value="F:RNA binding"/>
    <property type="evidence" value="ECO:0007669"/>
    <property type="project" value="UniProtKB-UniRule"/>
</dbReference>
<feature type="compositionally biased region" description="Basic residues" evidence="3">
    <location>
        <begin position="137"/>
        <end position="149"/>
    </location>
</feature>
<accession>A0AAV7KM60</accession>
<organism evidence="5 6">
    <name type="scientific">Pleurodeles waltl</name>
    <name type="common">Iberian ribbed newt</name>
    <dbReference type="NCBI Taxonomy" id="8319"/>
    <lineage>
        <taxon>Eukaryota</taxon>
        <taxon>Metazoa</taxon>
        <taxon>Chordata</taxon>
        <taxon>Craniata</taxon>
        <taxon>Vertebrata</taxon>
        <taxon>Euteleostomi</taxon>
        <taxon>Amphibia</taxon>
        <taxon>Batrachia</taxon>
        <taxon>Caudata</taxon>
        <taxon>Salamandroidea</taxon>
        <taxon>Salamandridae</taxon>
        <taxon>Pleurodelinae</taxon>
        <taxon>Pleurodeles</taxon>
    </lineage>
</organism>
<evidence type="ECO:0000313" key="6">
    <source>
        <dbReference type="Proteomes" id="UP001066276"/>
    </source>
</evidence>
<sequence>MLSPRLRRCARTNPRGGHFAGSVEKEMGPEGRARMMEARKSNDLRRGFVPGLNGAHELHASELFRAGHRGYREPLSPDPRSNDRGDVDYREPLLSRSPLRGPSRERYSSLEYPFERRQERYQSPPYRERRPPEQARRRSPRPRSPRRPRSLSPVPRARSRSPPPRPRRGSPSPGRRGSGVTMHPEKRAALRRSCCLKVTNVPPGTLYSALWARFKPHAAVLFVEMLRDERAALVYVSEPEERERLLVEAERLLERGMRLEAWEGGSAALPAEPLDEAHPRADRTLLVANLDKQLSRKDLRAAFRPFGPIVDVEIRRLPRAAAYYALLQLASVRGACRALREMDGAPLGGLPLRCCFGRTPPGPCVCARGLARDLSGAYIQQRFGRYGAVDKVAYNPLMGAALVLFRSTAEAEAAVRDLRARPAEGVSLDFADEHYQLFFCKGMQARGLDTGDFLFL</sequence>
<dbReference type="SUPFAM" id="SSF54928">
    <property type="entry name" value="RNA-binding domain, RBD"/>
    <property type="match status" value="2"/>
</dbReference>
<feature type="compositionally biased region" description="Low complexity" evidence="3">
    <location>
        <begin position="169"/>
        <end position="180"/>
    </location>
</feature>
<feature type="region of interest" description="Disordered" evidence="3">
    <location>
        <begin position="1"/>
        <end position="28"/>
    </location>
</feature>
<dbReference type="SMART" id="SM00360">
    <property type="entry name" value="RRM"/>
    <property type="match status" value="3"/>
</dbReference>
<evidence type="ECO:0000259" key="4">
    <source>
        <dbReference type="PROSITE" id="PS50102"/>
    </source>
</evidence>
<gene>
    <name evidence="5" type="ORF">NDU88_000119</name>
</gene>
<dbReference type="InterPro" id="IPR000504">
    <property type="entry name" value="RRM_dom"/>
</dbReference>
<feature type="compositionally biased region" description="Basic residues" evidence="3">
    <location>
        <begin position="1"/>
        <end position="10"/>
    </location>
</feature>
<comment type="caution">
    <text evidence="5">The sequence shown here is derived from an EMBL/GenBank/DDBJ whole genome shotgun (WGS) entry which is preliminary data.</text>
</comment>
<evidence type="ECO:0000313" key="5">
    <source>
        <dbReference type="EMBL" id="KAJ1079887.1"/>
    </source>
</evidence>
<evidence type="ECO:0000256" key="1">
    <source>
        <dbReference type="ARBA" id="ARBA00022884"/>
    </source>
</evidence>
<dbReference type="EMBL" id="JANPWB010000016">
    <property type="protein sequence ID" value="KAJ1079887.1"/>
    <property type="molecule type" value="Genomic_DNA"/>
</dbReference>
<keyword evidence="1 2" id="KW-0694">RNA-binding</keyword>
<reference evidence="5" key="1">
    <citation type="journal article" date="2022" name="bioRxiv">
        <title>Sequencing and chromosome-scale assembly of the giantPleurodeles waltlgenome.</title>
        <authorList>
            <person name="Brown T."/>
            <person name="Elewa A."/>
            <person name="Iarovenko S."/>
            <person name="Subramanian E."/>
            <person name="Araus A.J."/>
            <person name="Petzold A."/>
            <person name="Susuki M."/>
            <person name="Suzuki K.-i.T."/>
            <person name="Hayashi T."/>
            <person name="Toyoda A."/>
            <person name="Oliveira C."/>
            <person name="Osipova E."/>
            <person name="Leigh N.D."/>
            <person name="Simon A."/>
            <person name="Yun M.H."/>
        </authorList>
    </citation>
    <scope>NUCLEOTIDE SEQUENCE</scope>
    <source>
        <strain evidence="5">20211129_DDA</strain>
        <tissue evidence="5">Liver</tissue>
    </source>
</reference>
<evidence type="ECO:0000256" key="2">
    <source>
        <dbReference type="PROSITE-ProRule" id="PRU00176"/>
    </source>
</evidence>
<name>A0AAV7KM60_PLEWA</name>
<dbReference type="PANTHER" id="PTHR23189">
    <property type="entry name" value="RNA RECOGNITION MOTIF-CONTAINING"/>
    <property type="match status" value="1"/>
</dbReference>
<feature type="compositionally biased region" description="Basic and acidic residues" evidence="3">
    <location>
        <begin position="80"/>
        <end position="93"/>
    </location>
</feature>
<dbReference type="InterPro" id="IPR012677">
    <property type="entry name" value="Nucleotide-bd_a/b_plait_sf"/>
</dbReference>
<evidence type="ECO:0000256" key="3">
    <source>
        <dbReference type="SAM" id="MobiDB-lite"/>
    </source>
</evidence>
<dbReference type="Proteomes" id="UP001066276">
    <property type="component" value="Chromosome 12"/>
</dbReference>
<feature type="region of interest" description="Disordered" evidence="3">
    <location>
        <begin position="69"/>
        <end position="186"/>
    </location>
</feature>
<dbReference type="InterPro" id="IPR035979">
    <property type="entry name" value="RBD_domain_sf"/>
</dbReference>
<protein>
    <recommendedName>
        <fullName evidence="4">RRM domain-containing protein</fullName>
    </recommendedName>
</protein>
<dbReference type="Gene3D" id="3.30.70.330">
    <property type="match status" value="2"/>
</dbReference>
<dbReference type="PROSITE" id="PS50102">
    <property type="entry name" value="RRM"/>
    <property type="match status" value="1"/>
</dbReference>
<proteinExistence type="predicted"/>
<keyword evidence="6" id="KW-1185">Reference proteome</keyword>
<dbReference type="Pfam" id="PF00076">
    <property type="entry name" value="RRM_1"/>
    <property type="match status" value="1"/>
</dbReference>
<dbReference type="AlphaFoldDB" id="A0AAV7KM60"/>
<feature type="compositionally biased region" description="Basic and acidic residues" evidence="3">
    <location>
        <begin position="102"/>
        <end position="136"/>
    </location>
</feature>